<dbReference type="PRINTS" id="PR00385">
    <property type="entry name" value="P450"/>
</dbReference>
<dbReference type="InterPro" id="IPR001128">
    <property type="entry name" value="Cyt_P450"/>
</dbReference>
<dbReference type="SUPFAM" id="SSF48264">
    <property type="entry name" value="Cytochrome P450"/>
    <property type="match status" value="1"/>
</dbReference>
<keyword evidence="5" id="KW-1185">Reference proteome</keyword>
<dbReference type="InterPro" id="IPR017972">
    <property type="entry name" value="Cyt_P450_CS"/>
</dbReference>
<keyword evidence="2" id="KW-0349">Heme</keyword>
<keyword evidence="2" id="KW-0560">Oxidoreductase</keyword>
<feature type="compositionally biased region" description="Low complexity" evidence="3">
    <location>
        <begin position="21"/>
        <end position="34"/>
    </location>
</feature>
<name>A0ABS3XAC2_9ACTN</name>
<evidence type="ECO:0000256" key="3">
    <source>
        <dbReference type="SAM" id="MobiDB-lite"/>
    </source>
</evidence>
<dbReference type="RefSeq" id="WP_209239425.1">
    <property type="nucleotide sequence ID" value="NZ_JADKMA010000046.1"/>
</dbReference>
<organism evidence="4 5">
    <name type="scientific">Streptomyces oryzae</name>
    <dbReference type="NCBI Taxonomy" id="1434886"/>
    <lineage>
        <taxon>Bacteria</taxon>
        <taxon>Bacillati</taxon>
        <taxon>Actinomycetota</taxon>
        <taxon>Actinomycetes</taxon>
        <taxon>Kitasatosporales</taxon>
        <taxon>Streptomycetaceae</taxon>
        <taxon>Streptomyces</taxon>
    </lineage>
</organism>
<evidence type="ECO:0000313" key="4">
    <source>
        <dbReference type="EMBL" id="MBO8192333.1"/>
    </source>
</evidence>
<evidence type="ECO:0000256" key="2">
    <source>
        <dbReference type="RuleBase" id="RU000461"/>
    </source>
</evidence>
<comment type="similarity">
    <text evidence="1 2">Belongs to the cytochrome P450 family.</text>
</comment>
<dbReference type="InterPro" id="IPR002397">
    <property type="entry name" value="Cyt_P450_B"/>
</dbReference>
<dbReference type="PRINTS" id="PR00359">
    <property type="entry name" value="BP450"/>
</dbReference>
<dbReference type="PANTHER" id="PTHR46696:SF1">
    <property type="entry name" value="CYTOCHROME P450 YJIB-RELATED"/>
    <property type="match status" value="1"/>
</dbReference>
<dbReference type="PROSITE" id="PS00086">
    <property type="entry name" value="CYTOCHROME_P450"/>
    <property type="match status" value="1"/>
</dbReference>
<dbReference type="EMBL" id="JADKMA010000046">
    <property type="protein sequence ID" value="MBO8192333.1"/>
    <property type="molecule type" value="Genomic_DNA"/>
</dbReference>
<keyword evidence="2" id="KW-0408">Iron</keyword>
<dbReference type="Gene3D" id="1.10.630.10">
    <property type="entry name" value="Cytochrome P450"/>
    <property type="match status" value="1"/>
</dbReference>
<dbReference type="Pfam" id="PF00067">
    <property type="entry name" value="p450"/>
    <property type="match status" value="2"/>
</dbReference>
<comment type="caution">
    <text evidence="4">The sequence shown here is derived from an EMBL/GenBank/DDBJ whole genome shotgun (WGS) entry which is preliminary data.</text>
</comment>
<dbReference type="InterPro" id="IPR036396">
    <property type="entry name" value="Cyt_P450_sf"/>
</dbReference>
<keyword evidence="2" id="KW-0503">Monooxygenase</keyword>
<accession>A0ABS3XAC2</accession>
<evidence type="ECO:0000256" key="1">
    <source>
        <dbReference type="ARBA" id="ARBA00010617"/>
    </source>
</evidence>
<gene>
    <name evidence="4" type="ORF">ITI46_11745</name>
</gene>
<dbReference type="CDD" id="cd11029">
    <property type="entry name" value="CYP107-like"/>
    <property type="match status" value="1"/>
</dbReference>
<feature type="region of interest" description="Disordered" evidence="3">
    <location>
        <begin position="1"/>
        <end position="38"/>
    </location>
</feature>
<reference evidence="4 5" key="1">
    <citation type="submission" date="2020-11" db="EMBL/GenBank/DDBJ databases">
        <title>Streptomyces spirodelae sp. nov., isolated from duckweed.</title>
        <authorList>
            <person name="Saimee Y."/>
            <person name="Duangmal K."/>
        </authorList>
    </citation>
    <scope>NUCLEOTIDE SEQUENCE [LARGE SCALE GENOMIC DNA]</scope>
    <source>
        <strain evidence="4 5">S16-07</strain>
    </source>
</reference>
<sequence length="450" mass="48245">MNGPAVNGSAGRTTVSGAGAGPEAAAGSCPADGGAASGSGGCPISLDPLSIDPLVGRLAEETEALRTAGPLARIDLMGAEAWTVTTHAEARRLLTDSRLVKDITTWNLWRSGEVDESWPLIGMVDAGRSMFTVDGAEHRRLRTKTAQALTPRRLAAIRPAVERITGELLDAMEAHAAEAPGEPVDLKAAFAQPLPMSVVCSLMGVEPELEPRLHRLYEAFFSMLTPQDERLAVIQELDELYAEMVEEKSASPGDDLTSALILADEGGEPLTAEEVRGNLEAMVAAGHETTVTLILCAVRALLTHPDQLRLVLDGQVGWEAVIEETLRWESPSTHLLMRFATSDVEVAGRVVREGEAVVMSYRAIGRDRAQHGEDADCFDVRRSAPIRHLAFGHGPHICPGAGLSRLEASVALPALFERFPSLSLAVPVAEIRNRPVLTQNELESLPVRLR</sequence>
<dbReference type="Proteomes" id="UP001519064">
    <property type="component" value="Unassembled WGS sequence"/>
</dbReference>
<proteinExistence type="inferred from homology"/>
<keyword evidence="2" id="KW-0479">Metal-binding</keyword>
<protein>
    <submittedName>
        <fullName evidence="4">Cytochrome P450</fullName>
    </submittedName>
</protein>
<dbReference type="PANTHER" id="PTHR46696">
    <property type="entry name" value="P450, PUTATIVE (EUROFUNG)-RELATED"/>
    <property type="match status" value="1"/>
</dbReference>
<evidence type="ECO:0000313" key="5">
    <source>
        <dbReference type="Proteomes" id="UP001519064"/>
    </source>
</evidence>